<sequence>MSKFLQLVRFPNLVMIALTQFLFYVYWIAPFDDSYISSKLFIFVVLATVFIAAGGNIINDIFDVQTDRINKPHKLFIGTHISKKSAYFYYFLFTFVGIGLGSYVGFVIGKSWISLVFVGISALLFLYSSHVKGIPVLGNVLVSLLVSSSLLILIVFDTEPTMRGKHLNLFNAFSLVAIYVYASFAFLMNLTREIVKDIEDINGDFNANITTLPIVLGRNRVNKIVAALAGITILFTLYCISEYLQGQTVITIYILLTILLPLLYFIVKIWQADTKREYQVLSLLLKLIMLFGILSTVVYYYFIELETFQYILF</sequence>
<evidence type="ECO:0000256" key="3">
    <source>
        <dbReference type="ARBA" id="ARBA00022692"/>
    </source>
</evidence>
<comment type="subcellular location">
    <subcellularLocation>
        <location evidence="1">Membrane</location>
        <topology evidence="1">Multi-pass membrane protein</topology>
    </subcellularLocation>
</comment>
<feature type="transmembrane region" description="Helical" evidence="6">
    <location>
        <begin position="112"/>
        <end position="129"/>
    </location>
</feature>
<dbReference type="Pfam" id="PF01040">
    <property type="entry name" value="UbiA"/>
    <property type="match status" value="1"/>
</dbReference>
<feature type="transmembrane region" description="Helical" evidence="6">
    <location>
        <begin position="12"/>
        <end position="29"/>
    </location>
</feature>
<evidence type="ECO:0000313" key="8">
    <source>
        <dbReference type="Proteomes" id="UP000244090"/>
    </source>
</evidence>
<evidence type="ECO:0000313" key="7">
    <source>
        <dbReference type="EMBL" id="PTX62211.1"/>
    </source>
</evidence>
<dbReference type="InterPro" id="IPR044878">
    <property type="entry name" value="UbiA_sf"/>
</dbReference>
<dbReference type="PANTHER" id="PTHR42723:SF1">
    <property type="entry name" value="CHLOROPHYLL SYNTHASE, CHLOROPLASTIC"/>
    <property type="match status" value="1"/>
</dbReference>
<keyword evidence="7" id="KW-0808">Transferase</keyword>
<dbReference type="OrthoDB" id="9811562at2"/>
<dbReference type="RefSeq" id="WP_108114419.1">
    <property type="nucleotide sequence ID" value="NZ_QBKT01000003.1"/>
</dbReference>
<proteinExistence type="predicted"/>
<feature type="transmembrane region" description="Helical" evidence="6">
    <location>
        <begin position="224"/>
        <end position="244"/>
    </location>
</feature>
<evidence type="ECO:0000256" key="2">
    <source>
        <dbReference type="ARBA" id="ARBA00022475"/>
    </source>
</evidence>
<feature type="transmembrane region" description="Helical" evidence="6">
    <location>
        <begin position="250"/>
        <end position="271"/>
    </location>
</feature>
<dbReference type="InterPro" id="IPR050475">
    <property type="entry name" value="Prenyltransferase_related"/>
</dbReference>
<evidence type="ECO:0000256" key="1">
    <source>
        <dbReference type="ARBA" id="ARBA00004141"/>
    </source>
</evidence>
<gene>
    <name evidence="7" type="ORF">C8N46_103310</name>
</gene>
<dbReference type="CDD" id="cd13961">
    <property type="entry name" value="PT_UbiA_DGGGPS"/>
    <property type="match status" value="1"/>
</dbReference>
<keyword evidence="3 6" id="KW-0812">Transmembrane</keyword>
<dbReference type="InterPro" id="IPR000537">
    <property type="entry name" value="UbiA_prenyltransferase"/>
</dbReference>
<feature type="transmembrane region" description="Helical" evidence="6">
    <location>
        <begin position="283"/>
        <end position="303"/>
    </location>
</feature>
<dbReference type="Gene3D" id="1.10.357.140">
    <property type="entry name" value="UbiA prenyltransferase"/>
    <property type="match status" value="1"/>
</dbReference>
<keyword evidence="4 6" id="KW-1133">Transmembrane helix</keyword>
<organism evidence="7 8">
    <name type="scientific">Kordia periserrulae</name>
    <dbReference type="NCBI Taxonomy" id="701523"/>
    <lineage>
        <taxon>Bacteria</taxon>
        <taxon>Pseudomonadati</taxon>
        <taxon>Bacteroidota</taxon>
        <taxon>Flavobacteriia</taxon>
        <taxon>Flavobacteriales</taxon>
        <taxon>Flavobacteriaceae</taxon>
        <taxon>Kordia</taxon>
    </lineage>
</organism>
<name>A0A2T6C1M7_9FLAO</name>
<dbReference type="EMBL" id="QBKT01000003">
    <property type="protein sequence ID" value="PTX62211.1"/>
    <property type="molecule type" value="Genomic_DNA"/>
</dbReference>
<dbReference type="NCBIfam" id="NF009512">
    <property type="entry name" value="PRK12872.1-1"/>
    <property type="match status" value="1"/>
</dbReference>
<feature type="transmembrane region" description="Helical" evidence="6">
    <location>
        <begin position="87"/>
        <end position="106"/>
    </location>
</feature>
<evidence type="ECO:0000256" key="4">
    <source>
        <dbReference type="ARBA" id="ARBA00022989"/>
    </source>
</evidence>
<keyword evidence="8" id="KW-1185">Reference proteome</keyword>
<accession>A0A2T6C1M7</accession>
<dbReference type="AlphaFoldDB" id="A0A2T6C1M7"/>
<keyword evidence="5 6" id="KW-0472">Membrane</keyword>
<feature type="transmembrane region" description="Helical" evidence="6">
    <location>
        <begin position="136"/>
        <end position="156"/>
    </location>
</feature>
<protein>
    <submittedName>
        <fullName evidence="7">4-hydroxybenzoate polyprenyltransferase</fullName>
    </submittedName>
</protein>
<dbReference type="PANTHER" id="PTHR42723">
    <property type="entry name" value="CHLOROPHYLL SYNTHASE"/>
    <property type="match status" value="1"/>
</dbReference>
<feature type="transmembrane region" description="Helical" evidence="6">
    <location>
        <begin position="41"/>
        <end position="62"/>
    </location>
</feature>
<dbReference type="GO" id="GO:0016765">
    <property type="term" value="F:transferase activity, transferring alkyl or aryl (other than methyl) groups"/>
    <property type="evidence" value="ECO:0007669"/>
    <property type="project" value="InterPro"/>
</dbReference>
<dbReference type="GO" id="GO:0016020">
    <property type="term" value="C:membrane"/>
    <property type="evidence" value="ECO:0007669"/>
    <property type="project" value="UniProtKB-SubCell"/>
</dbReference>
<comment type="caution">
    <text evidence="7">The sequence shown here is derived from an EMBL/GenBank/DDBJ whole genome shotgun (WGS) entry which is preliminary data.</text>
</comment>
<dbReference type="Proteomes" id="UP000244090">
    <property type="component" value="Unassembled WGS sequence"/>
</dbReference>
<evidence type="ECO:0000256" key="6">
    <source>
        <dbReference type="SAM" id="Phobius"/>
    </source>
</evidence>
<reference evidence="7 8" key="1">
    <citation type="submission" date="2018-04" db="EMBL/GenBank/DDBJ databases">
        <title>Genomic Encyclopedia of Archaeal and Bacterial Type Strains, Phase II (KMG-II): from individual species to whole genera.</title>
        <authorList>
            <person name="Goeker M."/>
        </authorList>
    </citation>
    <scope>NUCLEOTIDE SEQUENCE [LARGE SCALE GENOMIC DNA]</scope>
    <source>
        <strain evidence="7 8">DSM 25731</strain>
    </source>
</reference>
<keyword evidence="2" id="KW-1003">Cell membrane</keyword>
<evidence type="ECO:0000256" key="5">
    <source>
        <dbReference type="ARBA" id="ARBA00023136"/>
    </source>
</evidence>
<feature type="transmembrane region" description="Helical" evidence="6">
    <location>
        <begin position="168"/>
        <end position="188"/>
    </location>
</feature>